<comment type="subcellular location">
    <subcellularLocation>
        <location evidence="9">Cell membrane</location>
        <topology evidence="9">Multi-pass membrane protein</topology>
    </subcellularLocation>
    <subcellularLocation>
        <location evidence="1">Membrane</location>
        <topology evidence="1">Multi-pass membrane protein</topology>
    </subcellularLocation>
</comment>
<dbReference type="InterPro" id="IPR029020">
    <property type="entry name" value="Ammonium/urea_transptr"/>
</dbReference>
<reference evidence="11 12" key="1">
    <citation type="submission" date="2012-12" db="EMBL/GenBank/DDBJ databases">
        <title>Whole genome shotgun sequence of Gordonia sihwensis NBRC 108236.</title>
        <authorList>
            <person name="Yoshida I."/>
            <person name="Hosoyama A."/>
            <person name="Tsuchikane K."/>
            <person name="Ando Y."/>
            <person name="Baba S."/>
            <person name="Ohji S."/>
            <person name="Hamada M."/>
            <person name="Tamura T."/>
            <person name="Yamazoe A."/>
            <person name="Yamazaki S."/>
            <person name="Fujita N."/>
        </authorList>
    </citation>
    <scope>NUCLEOTIDE SEQUENCE [LARGE SCALE GENOMIC DNA]</scope>
    <source>
        <strain evidence="11 12">NBRC 108236</strain>
    </source>
</reference>
<dbReference type="EMBL" id="BANU01000002">
    <property type="protein sequence ID" value="GAC59516.1"/>
    <property type="molecule type" value="Genomic_DNA"/>
</dbReference>
<evidence type="ECO:0000256" key="9">
    <source>
        <dbReference type="RuleBase" id="RU362002"/>
    </source>
</evidence>
<feature type="transmembrane region" description="Helical" evidence="9">
    <location>
        <begin position="301"/>
        <end position="322"/>
    </location>
</feature>
<evidence type="ECO:0000256" key="3">
    <source>
        <dbReference type="ARBA" id="ARBA00022448"/>
    </source>
</evidence>
<evidence type="ECO:0000256" key="2">
    <source>
        <dbReference type="ARBA" id="ARBA00005887"/>
    </source>
</evidence>
<proteinExistence type="inferred from homology"/>
<keyword evidence="5 9" id="KW-1133">Transmembrane helix</keyword>
<feature type="transmembrane region" description="Helical" evidence="9">
    <location>
        <begin position="250"/>
        <end position="271"/>
    </location>
</feature>
<feature type="transmembrane region" description="Helical" evidence="9">
    <location>
        <begin position="115"/>
        <end position="140"/>
    </location>
</feature>
<dbReference type="PANTHER" id="PTHR43029:SF10">
    <property type="entry name" value="AMMONIUM TRANSPORTER MEP2"/>
    <property type="match status" value="1"/>
</dbReference>
<feature type="transmembrane region" description="Helical" evidence="9">
    <location>
        <begin position="185"/>
        <end position="205"/>
    </location>
</feature>
<organism evidence="11 12">
    <name type="scientific">Gordonia sihwensis NBRC 108236</name>
    <dbReference type="NCBI Taxonomy" id="1223544"/>
    <lineage>
        <taxon>Bacteria</taxon>
        <taxon>Bacillati</taxon>
        <taxon>Actinomycetota</taxon>
        <taxon>Actinomycetes</taxon>
        <taxon>Mycobacteriales</taxon>
        <taxon>Gordoniaceae</taxon>
        <taxon>Gordonia</taxon>
    </lineage>
</organism>
<dbReference type="Proteomes" id="UP000035083">
    <property type="component" value="Unassembled WGS sequence"/>
</dbReference>
<evidence type="ECO:0000256" key="4">
    <source>
        <dbReference type="ARBA" id="ARBA00022692"/>
    </source>
</evidence>
<feature type="transmembrane region" description="Helical" evidence="9">
    <location>
        <begin position="147"/>
        <end position="165"/>
    </location>
</feature>
<dbReference type="PANTHER" id="PTHR43029">
    <property type="entry name" value="AMMONIUM TRANSPORTER MEP2"/>
    <property type="match status" value="1"/>
</dbReference>
<accession>L7LFM0</accession>
<keyword evidence="3 9" id="KW-0813">Transport</keyword>
<evidence type="ECO:0000256" key="6">
    <source>
        <dbReference type="ARBA" id="ARBA00023136"/>
    </source>
</evidence>
<feature type="transmembrane region" description="Helical" evidence="9">
    <location>
        <begin position="334"/>
        <end position="355"/>
    </location>
</feature>
<dbReference type="Pfam" id="PF00909">
    <property type="entry name" value="Ammonium_transp"/>
    <property type="match status" value="1"/>
</dbReference>
<comment type="similarity">
    <text evidence="2 9">Belongs to the ammonia transporter channel (TC 1.A.11.2) family.</text>
</comment>
<protein>
    <recommendedName>
        <fullName evidence="8 9">Ammonium transporter</fullName>
    </recommendedName>
</protein>
<comment type="caution">
    <text evidence="11">The sequence shown here is derived from an EMBL/GenBank/DDBJ whole genome shotgun (WGS) entry which is preliminary data.</text>
</comment>
<keyword evidence="12" id="KW-1185">Reference proteome</keyword>
<dbReference type="InterPro" id="IPR024041">
    <property type="entry name" value="NH4_transpt_AmtB-like_dom"/>
</dbReference>
<dbReference type="RefSeq" id="WP_006894751.1">
    <property type="nucleotide sequence ID" value="NZ_BANU01000002.1"/>
</dbReference>
<keyword evidence="6 9" id="KW-0472">Membrane</keyword>
<dbReference type="InterPro" id="IPR001905">
    <property type="entry name" value="Ammonium_transpt"/>
</dbReference>
<evidence type="ECO:0000256" key="1">
    <source>
        <dbReference type="ARBA" id="ARBA00004141"/>
    </source>
</evidence>
<feature type="transmembrane region" description="Helical" evidence="9">
    <location>
        <begin position="24"/>
        <end position="47"/>
    </location>
</feature>
<evidence type="ECO:0000256" key="5">
    <source>
        <dbReference type="ARBA" id="ARBA00022989"/>
    </source>
</evidence>
<dbReference type="eggNOG" id="COG0004">
    <property type="taxonomic scope" value="Bacteria"/>
</dbReference>
<feature type="transmembrane region" description="Helical" evidence="9">
    <location>
        <begin position="59"/>
        <end position="78"/>
    </location>
</feature>
<dbReference type="SUPFAM" id="SSF111352">
    <property type="entry name" value="Ammonium transporter"/>
    <property type="match status" value="1"/>
</dbReference>
<feature type="transmembrane region" description="Helical" evidence="9">
    <location>
        <begin position="375"/>
        <end position="401"/>
    </location>
</feature>
<name>L7LFM0_9ACTN</name>
<evidence type="ECO:0000313" key="11">
    <source>
        <dbReference type="EMBL" id="GAC59516.1"/>
    </source>
</evidence>
<feature type="domain" description="Ammonium transporter AmtB-like" evidence="10">
    <location>
        <begin position="24"/>
        <end position="427"/>
    </location>
</feature>
<keyword evidence="7 9" id="KW-0924">Ammonia transport</keyword>
<feature type="transmembrane region" description="Helical" evidence="9">
    <location>
        <begin position="217"/>
        <end position="238"/>
    </location>
</feature>
<dbReference type="GO" id="GO:0008519">
    <property type="term" value="F:ammonium channel activity"/>
    <property type="evidence" value="ECO:0007669"/>
    <property type="project" value="InterPro"/>
</dbReference>
<evidence type="ECO:0000259" key="10">
    <source>
        <dbReference type="Pfam" id="PF00909"/>
    </source>
</evidence>
<sequence>MSEPSASVLAAGASLEVSPGDTGWVLICAALVLFMTPGLALFYAGMVSKRNVLTMMQQNIVPIGIVTLTWVVIGYTLAFGPSKGGVTGDLELFGLSDLGSVPTNPRHVVDAATHLAIPTLAFVAYQMMFAIITPALITGAVVGRLKAFGWVVFLIAWSVVVYPPIAHWLWNPDGWLVKLGAQDWAGGMVVHASAGAAVVALLLVLGKRKVFGNRAPLPHSIPFVIVGAGILWFGWFGFNAGDGLRADGLAAQALLNTHVAGAAALVVWLFIEWVLTRKATVLGAVTGGVAGLATITPAAGYVSTVSALVIGVLAGAVCHLALRLKDVFKYDDALDVIAVHFVGGVLGTLAVGFFGSREINDSGHDGLFFGGGGTLLGHQVVALLAVIGYSFVLTLIIALLIKWTVGLRVDPADEDRMDEVEQGACAYNDDESVTGSTSVRPTAGS</sequence>
<dbReference type="GO" id="GO:0005886">
    <property type="term" value="C:plasma membrane"/>
    <property type="evidence" value="ECO:0007669"/>
    <property type="project" value="UniProtKB-SubCell"/>
</dbReference>
<dbReference type="NCBIfam" id="TIGR00836">
    <property type="entry name" value="amt"/>
    <property type="match status" value="1"/>
</dbReference>
<evidence type="ECO:0000256" key="7">
    <source>
        <dbReference type="ARBA" id="ARBA00023177"/>
    </source>
</evidence>
<evidence type="ECO:0000256" key="8">
    <source>
        <dbReference type="ARBA" id="ARBA00050025"/>
    </source>
</evidence>
<keyword evidence="4 9" id="KW-0812">Transmembrane</keyword>
<dbReference type="AlphaFoldDB" id="L7LFM0"/>
<dbReference type="Gene3D" id="1.10.3430.10">
    <property type="entry name" value="Ammonium transporter AmtB like domains"/>
    <property type="match status" value="1"/>
</dbReference>
<evidence type="ECO:0000313" key="12">
    <source>
        <dbReference type="Proteomes" id="UP000035083"/>
    </source>
</evidence>
<feature type="transmembrane region" description="Helical" evidence="9">
    <location>
        <begin position="278"/>
        <end position="295"/>
    </location>
</feature>
<gene>
    <name evidence="11" type="primary">amt</name>
    <name evidence="11" type="ORF">GSI01S_02_01590</name>
</gene>